<accession>A0ABD8B261</accession>
<dbReference type="GeneID" id="93480105"/>
<reference evidence="1 2" key="1">
    <citation type="submission" date="2024-02" db="EMBL/GenBank/DDBJ databases">
        <title>Complete sequences of two Paenibacillus sp. strains and one Lysinibacillus strain isolated from the environment on STAA medium highlight biotechnological potential.</title>
        <authorList>
            <person name="Attere S.A."/>
            <person name="Piche L.C."/>
            <person name="Intertaglia L."/>
            <person name="Lami R."/>
            <person name="Charette S.J."/>
            <person name="Vincent A.T."/>
        </authorList>
    </citation>
    <scope>NUCLEOTIDE SEQUENCE [LARGE SCALE GENOMIC DNA]</scope>
    <source>
        <strain evidence="1 2">Y5S-7</strain>
        <plasmid evidence="1 2">pY5S7-1</plasmid>
    </source>
</reference>
<gene>
    <name evidence="1" type="ORF">V6668_31530</name>
</gene>
<proteinExistence type="predicted"/>
<dbReference type="EMBL" id="CP145893">
    <property type="protein sequence ID" value="WWP23925.1"/>
    <property type="molecule type" value="Genomic_DNA"/>
</dbReference>
<organism evidence="1 2">
    <name type="scientific">Paenibacillus amylolyticus</name>
    <dbReference type="NCBI Taxonomy" id="1451"/>
    <lineage>
        <taxon>Bacteria</taxon>
        <taxon>Bacillati</taxon>
        <taxon>Bacillota</taxon>
        <taxon>Bacilli</taxon>
        <taxon>Bacillales</taxon>
        <taxon>Paenibacillaceae</taxon>
        <taxon>Paenibacillus</taxon>
    </lineage>
</organism>
<dbReference type="Proteomes" id="UP001364764">
    <property type="component" value="Plasmid pY5S7-1"/>
</dbReference>
<evidence type="ECO:0000313" key="1">
    <source>
        <dbReference type="EMBL" id="WWP23925.1"/>
    </source>
</evidence>
<dbReference type="RefSeq" id="WP_338709098.1">
    <property type="nucleotide sequence ID" value="NZ_CP145893.1"/>
</dbReference>
<dbReference type="AlphaFoldDB" id="A0ABD8B261"/>
<protein>
    <submittedName>
        <fullName evidence="1">Uncharacterized protein</fullName>
    </submittedName>
</protein>
<geneLocation type="plasmid" evidence="1 2">
    <name>pY5S7-1</name>
</geneLocation>
<evidence type="ECO:0000313" key="2">
    <source>
        <dbReference type="Proteomes" id="UP001364764"/>
    </source>
</evidence>
<name>A0ABD8B261_PAEAM</name>
<sequence length="42" mass="4814">MLTWIAMQFVVYPNFTAPTVGPELITRLRGGRLNRNSHRLSV</sequence>
<keyword evidence="1" id="KW-0614">Plasmid</keyword>